<reference evidence="3" key="1">
    <citation type="journal article" date="2020" name="bioRxiv">
        <title>Comparative genomics of Chlamydomonas.</title>
        <authorList>
            <person name="Craig R.J."/>
            <person name="Hasan A.R."/>
            <person name="Ness R.W."/>
            <person name="Keightley P.D."/>
        </authorList>
    </citation>
    <scope>NUCLEOTIDE SEQUENCE</scope>
    <source>
        <strain evidence="3">SAG 7.73</strain>
    </source>
</reference>
<dbReference type="PANTHER" id="PTHR13328">
    <property type="entry name" value="NEGATIVE ELONGATION FACTOR A NELF-A"/>
    <property type="match status" value="1"/>
</dbReference>
<dbReference type="EMBL" id="JAEHOC010000075">
    <property type="protein sequence ID" value="KAG2423728.1"/>
    <property type="molecule type" value="Genomic_DNA"/>
</dbReference>
<proteinExistence type="predicted"/>
<evidence type="ECO:0000313" key="3">
    <source>
        <dbReference type="EMBL" id="KAG2423728.1"/>
    </source>
</evidence>
<keyword evidence="2" id="KW-0812">Transmembrane</keyword>
<feature type="region of interest" description="Disordered" evidence="1">
    <location>
        <begin position="910"/>
        <end position="1020"/>
    </location>
</feature>
<evidence type="ECO:0000313" key="4">
    <source>
        <dbReference type="Proteomes" id="UP000650467"/>
    </source>
</evidence>
<accession>A0A835SAI6</accession>
<feature type="transmembrane region" description="Helical" evidence="2">
    <location>
        <begin position="694"/>
        <end position="718"/>
    </location>
</feature>
<dbReference type="AlphaFoldDB" id="A0A835SAI6"/>
<keyword evidence="4" id="KW-1185">Reference proteome</keyword>
<sequence length="1020" mass="105790">MVQPRRRSNASSAAATTATAAITAAGATAAAGAASRTSGDSGALLCEPLRIVHGSGYYTSSWFSSDWRWRLSDAQLSLANATSAAAAAAPPQPLDDPADWLTPYKSHGPFNCSWLLELPPGADLTLSLDYRTIDAGSDGGDTLGVYDHDTGRQIRRLDFATDGLYFTISGINSSNSSSGGGGGGGRRIRVSFGATWSNSTYYTGFVMRFWVLPPGRGDPIRAAVPPANHSLCEPLRVVHAGGYTSLNGSWFTSDMRWRLPQANLPLDNATAARPATPMPPLPPTMDNWDAWYPRDYTGPFNCSWLFEFPAGANLTLSLDFKDIYRVWSFEDIYGLYGDSMQVYDETGHTVTSTAGTGGGSSSGVLLRSLTEAGRGHYFSTAAAPLSAANASVGGGGATRVVRVTFQADIRPRYKFTPYAGFAMRYWVLPPGTPGPEQGGDPVRYTAGAMVENHTLWSTGSIITSDYRWRLAVDEGSSLANGTAIRSTAVPTGSWLFDSHDLRRYKGPFTCSWLLDLPQGAGLTLLLEHSDLFREPYDGIFGSMSDLYPGDCLCMYDHGSGRLLHNLSRYDDEGRTFFVNTSSSVRITLDAHIRPIYDEITWYDGFVMRYAVSEDARTGPLYIKSMKATDASPVTSTESGTAAGSGSSAAPSASSPPPSPPPPGMLAAAAAAAAVAAAAVAAASSEKAGSISFSWWVIMGLALGGALVVGLVLLGIIYFSMQHNQELASGAGVIATASPTEGTPAGPLRAASRSRSNSAFQAGGGAAAGSSRSFRGGGEGGGGGGGGGGEGGGGGGGGGGAALLVPHQKPSQSQVRAAGMYGYPMYPPPAVYAQPPPPPQPMMMYGGGGGGGGYTIMDGRAASLARQQQLQQQQLAAGSAAAAAAAAAYYGGAPASRTFSRHDLQQLMGRQQSSGLVSPTTGADTSATSPHSQASMSRRLDSTRSIGRWVSGNLDRPPPVAASGGYGSEGGDGGGGGGGGGGGEGGGGRAASRQLSRRQVQLQKQRSSRIMQAKQLDEFYG</sequence>
<name>A0A835SAI6_CHLIN</name>
<dbReference type="SUPFAM" id="SSF49854">
    <property type="entry name" value="Spermadhesin, CUB domain"/>
    <property type="match status" value="1"/>
</dbReference>
<feature type="compositionally biased region" description="Low complexity" evidence="1">
    <location>
        <begin position="748"/>
        <end position="758"/>
    </location>
</feature>
<feature type="region of interest" description="Disordered" evidence="1">
    <location>
        <begin position="631"/>
        <end position="664"/>
    </location>
</feature>
<dbReference type="InterPro" id="IPR052828">
    <property type="entry name" value="NELF-A_domain"/>
</dbReference>
<feature type="transmembrane region" description="Helical" evidence="2">
    <location>
        <begin position="663"/>
        <end position="682"/>
    </location>
</feature>
<dbReference type="InterPro" id="IPR035914">
    <property type="entry name" value="Sperma_CUB_dom_sf"/>
</dbReference>
<feature type="compositionally biased region" description="Low complexity" evidence="1">
    <location>
        <begin position="638"/>
        <end position="652"/>
    </location>
</feature>
<feature type="compositionally biased region" description="Gly residues" evidence="1">
    <location>
        <begin position="774"/>
        <end position="800"/>
    </location>
</feature>
<protein>
    <recommendedName>
        <fullName evidence="5">CUB domain-containing protein</fullName>
    </recommendedName>
</protein>
<dbReference type="PANTHER" id="PTHR13328:SF4">
    <property type="entry name" value="NEGATIVE ELONGATION FACTOR A"/>
    <property type="match status" value="1"/>
</dbReference>
<evidence type="ECO:0008006" key="5">
    <source>
        <dbReference type="Google" id="ProtNLM"/>
    </source>
</evidence>
<keyword evidence="2" id="KW-1133">Transmembrane helix</keyword>
<evidence type="ECO:0000256" key="2">
    <source>
        <dbReference type="SAM" id="Phobius"/>
    </source>
</evidence>
<gene>
    <name evidence="3" type="ORF">HXX76_015117</name>
</gene>
<evidence type="ECO:0000256" key="1">
    <source>
        <dbReference type="SAM" id="MobiDB-lite"/>
    </source>
</evidence>
<feature type="compositionally biased region" description="Low complexity" evidence="1">
    <location>
        <begin position="989"/>
        <end position="1008"/>
    </location>
</feature>
<organism evidence="3 4">
    <name type="scientific">Chlamydomonas incerta</name>
    <dbReference type="NCBI Taxonomy" id="51695"/>
    <lineage>
        <taxon>Eukaryota</taxon>
        <taxon>Viridiplantae</taxon>
        <taxon>Chlorophyta</taxon>
        <taxon>core chlorophytes</taxon>
        <taxon>Chlorophyceae</taxon>
        <taxon>CS clade</taxon>
        <taxon>Chlamydomonadales</taxon>
        <taxon>Chlamydomonadaceae</taxon>
        <taxon>Chlamydomonas</taxon>
    </lineage>
</organism>
<dbReference type="OrthoDB" id="10483473at2759"/>
<feature type="compositionally biased region" description="Gly residues" evidence="1">
    <location>
        <begin position="963"/>
        <end position="988"/>
    </location>
</feature>
<feature type="compositionally biased region" description="Pro residues" evidence="1">
    <location>
        <begin position="653"/>
        <end position="663"/>
    </location>
</feature>
<dbReference type="Proteomes" id="UP000650467">
    <property type="component" value="Unassembled WGS sequence"/>
</dbReference>
<feature type="region of interest" description="Disordered" evidence="1">
    <location>
        <begin position="739"/>
        <end position="813"/>
    </location>
</feature>
<feature type="compositionally biased region" description="Polar residues" evidence="1">
    <location>
        <begin position="910"/>
        <end position="935"/>
    </location>
</feature>
<comment type="caution">
    <text evidence="3">The sequence shown here is derived from an EMBL/GenBank/DDBJ whole genome shotgun (WGS) entry which is preliminary data.</text>
</comment>
<keyword evidence="2" id="KW-0472">Membrane</keyword>